<organism evidence="1 2">
    <name type="scientific">Pseudanabaena cinerea FACHB-1277</name>
    <dbReference type="NCBI Taxonomy" id="2949581"/>
    <lineage>
        <taxon>Bacteria</taxon>
        <taxon>Bacillati</taxon>
        <taxon>Cyanobacteriota</taxon>
        <taxon>Cyanophyceae</taxon>
        <taxon>Pseudanabaenales</taxon>
        <taxon>Pseudanabaenaceae</taxon>
        <taxon>Pseudanabaena</taxon>
        <taxon>Pseudanabaena cinerea</taxon>
    </lineage>
</organism>
<protein>
    <submittedName>
        <fullName evidence="1">Uncharacterized protein</fullName>
    </submittedName>
</protein>
<comment type="caution">
    <text evidence="1">The sequence shown here is derived from an EMBL/GenBank/DDBJ whole genome shotgun (WGS) entry which is preliminary data.</text>
</comment>
<reference evidence="1" key="1">
    <citation type="journal article" date="2015" name="ISME J.">
        <title>Draft Genome Sequence of Streptomyces incarnatus NRRL8089, which Produces the Nucleoside Antibiotic Sinefungin.</title>
        <authorList>
            <person name="Oshima K."/>
            <person name="Hattori M."/>
            <person name="Shimizu H."/>
            <person name="Fukuda K."/>
            <person name="Nemoto M."/>
            <person name="Inagaki K."/>
            <person name="Tamura T."/>
        </authorList>
    </citation>
    <scope>NUCLEOTIDE SEQUENCE</scope>
    <source>
        <strain evidence="1">FACHB-1277</strain>
    </source>
</reference>
<keyword evidence="2" id="KW-1185">Reference proteome</keyword>
<dbReference type="RefSeq" id="WP_190353077.1">
    <property type="nucleotide sequence ID" value="NZ_JACJPY010000123.1"/>
</dbReference>
<dbReference type="AlphaFoldDB" id="A0A926UWP9"/>
<dbReference type="Proteomes" id="UP000631421">
    <property type="component" value="Unassembled WGS sequence"/>
</dbReference>
<evidence type="ECO:0000313" key="1">
    <source>
        <dbReference type="EMBL" id="MBD2152612.1"/>
    </source>
</evidence>
<sequence>MKAKKQIRDQFFAIRLLPSELEAIKASAKAENLDPSKFVRSRIFSKNIAA</sequence>
<dbReference type="EMBL" id="JACJPY010000123">
    <property type="protein sequence ID" value="MBD2152612.1"/>
    <property type="molecule type" value="Genomic_DNA"/>
</dbReference>
<evidence type="ECO:0000313" key="2">
    <source>
        <dbReference type="Proteomes" id="UP000631421"/>
    </source>
</evidence>
<name>A0A926UWP9_9CYAN</name>
<reference evidence="1" key="2">
    <citation type="submission" date="2020-08" db="EMBL/GenBank/DDBJ databases">
        <authorList>
            <person name="Chen M."/>
            <person name="Teng W."/>
            <person name="Zhao L."/>
            <person name="Hu C."/>
            <person name="Zhou Y."/>
            <person name="Han B."/>
            <person name="Song L."/>
            <person name="Shu W."/>
        </authorList>
    </citation>
    <scope>NUCLEOTIDE SEQUENCE</scope>
    <source>
        <strain evidence="1">FACHB-1277</strain>
    </source>
</reference>
<proteinExistence type="predicted"/>
<gene>
    <name evidence="1" type="ORF">H6F44_21180</name>
</gene>
<accession>A0A926UWP9</accession>